<dbReference type="InterPro" id="IPR018247">
    <property type="entry name" value="EF_Hand_1_Ca_BS"/>
</dbReference>
<dbReference type="AlphaFoldDB" id="A0A835QXL6"/>
<feature type="domain" description="EF-hand" evidence="2">
    <location>
        <begin position="16"/>
        <end position="51"/>
    </location>
</feature>
<accession>A0A835QXL6</accession>
<dbReference type="PROSITE" id="PS00018">
    <property type="entry name" value="EF_HAND_1"/>
    <property type="match status" value="1"/>
</dbReference>
<dbReference type="CDD" id="cd00051">
    <property type="entry name" value="EFh"/>
    <property type="match status" value="1"/>
</dbReference>
<dbReference type="Pfam" id="PF13202">
    <property type="entry name" value="EF-hand_5"/>
    <property type="match status" value="1"/>
</dbReference>
<dbReference type="EMBL" id="JADCNL010000005">
    <property type="protein sequence ID" value="KAG0481625.1"/>
    <property type="molecule type" value="Genomic_DNA"/>
</dbReference>
<keyword evidence="1" id="KW-0106">Calcium</keyword>
<dbReference type="SUPFAM" id="SSF47473">
    <property type="entry name" value="EF-hand"/>
    <property type="match status" value="1"/>
</dbReference>
<gene>
    <name evidence="3" type="ORF">HPP92_012483</name>
</gene>
<dbReference type="PROSITE" id="PS50222">
    <property type="entry name" value="EF_HAND_2"/>
    <property type="match status" value="1"/>
</dbReference>
<dbReference type="Gene3D" id="1.10.238.10">
    <property type="entry name" value="EF-hand"/>
    <property type="match status" value="1"/>
</dbReference>
<protein>
    <recommendedName>
        <fullName evidence="2">EF-hand domain-containing protein</fullName>
    </recommendedName>
</protein>
<dbReference type="OrthoDB" id="1736712at2759"/>
<comment type="caution">
    <text evidence="3">The sequence shown here is derived from an EMBL/GenBank/DDBJ whole genome shotgun (WGS) entry which is preliminary data.</text>
</comment>
<dbReference type="InterPro" id="IPR011992">
    <property type="entry name" value="EF-hand-dom_pair"/>
</dbReference>
<organism evidence="3 4">
    <name type="scientific">Vanilla planifolia</name>
    <name type="common">Vanilla</name>
    <dbReference type="NCBI Taxonomy" id="51239"/>
    <lineage>
        <taxon>Eukaryota</taxon>
        <taxon>Viridiplantae</taxon>
        <taxon>Streptophyta</taxon>
        <taxon>Embryophyta</taxon>
        <taxon>Tracheophyta</taxon>
        <taxon>Spermatophyta</taxon>
        <taxon>Magnoliopsida</taxon>
        <taxon>Liliopsida</taxon>
        <taxon>Asparagales</taxon>
        <taxon>Orchidaceae</taxon>
        <taxon>Vanilloideae</taxon>
        <taxon>Vanilleae</taxon>
        <taxon>Vanilla</taxon>
    </lineage>
</organism>
<dbReference type="InterPro" id="IPR002048">
    <property type="entry name" value="EF_hand_dom"/>
</dbReference>
<dbReference type="GO" id="GO:0005509">
    <property type="term" value="F:calcium ion binding"/>
    <property type="evidence" value="ECO:0007669"/>
    <property type="project" value="InterPro"/>
</dbReference>
<evidence type="ECO:0000313" key="3">
    <source>
        <dbReference type="EMBL" id="KAG0481625.1"/>
    </source>
</evidence>
<proteinExistence type="predicted"/>
<dbReference type="Proteomes" id="UP000636800">
    <property type="component" value="Chromosome 5"/>
</dbReference>
<sequence length="106" mass="11776">MAPPSTLYDADIAALGTLHSLVEVFRAFDSDGDGLVSVEELSGIIASLDHIPGDRAALEMTRQGDTDGDGMLSLRSFWRWWPRVCTWSGSPTFCGPHSRLWRVRKR</sequence>
<name>A0A835QXL6_VANPL</name>
<reference evidence="3 4" key="1">
    <citation type="journal article" date="2020" name="Nat. Food">
        <title>A phased Vanilla planifolia genome enables genetic improvement of flavour and production.</title>
        <authorList>
            <person name="Hasing T."/>
            <person name="Tang H."/>
            <person name="Brym M."/>
            <person name="Khazi F."/>
            <person name="Huang T."/>
            <person name="Chambers A.H."/>
        </authorList>
    </citation>
    <scope>NUCLEOTIDE SEQUENCE [LARGE SCALE GENOMIC DNA]</scope>
    <source>
        <tissue evidence="3">Leaf</tissue>
    </source>
</reference>
<evidence type="ECO:0000259" key="2">
    <source>
        <dbReference type="PROSITE" id="PS50222"/>
    </source>
</evidence>
<dbReference type="SMART" id="SM00054">
    <property type="entry name" value="EFh"/>
    <property type="match status" value="1"/>
</dbReference>
<evidence type="ECO:0000313" key="4">
    <source>
        <dbReference type="Proteomes" id="UP000636800"/>
    </source>
</evidence>
<keyword evidence="4" id="KW-1185">Reference proteome</keyword>
<evidence type="ECO:0000256" key="1">
    <source>
        <dbReference type="ARBA" id="ARBA00022837"/>
    </source>
</evidence>